<dbReference type="NCBIfam" id="NF006045">
    <property type="entry name" value="PRK08190.1"/>
    <property type="match status" value="1"/>
</dbReference>
<dbReference type="SUPFAM" id="SSF53659">
    <property type="entry name" value="Isocitrate/Isopropylmalate dehydrogenase-like"/>
    <property type="match status" value="1"/>
</dbReference>
<comment type="similarity">
    <text evidence="1">Belongs to the phosphate acetyltransferase and butyryltransferase family.</text>
</comment>
<dbReference type="Proteomes" id="UP000438699">
    <property type="component" value="Unassembled WGS sequence"/>
</dbReference>
<dbReference type="AlphaFoldDB" id="A0A6N6N0Y2"/>
<evidence type="ECO:0000259" key="4">
    <source>
        <dbReference type="Pfam" id="PF01515"/>
    </source>
</evidence>
<evidence type="ECO:0000256" key="2">
    <source>
        <dbReference type="ARBA" id="ARBA00022679"/>
    </source>
</evidence>
<accession>A0A6N6N0Y2</accession>
<dbReference type="Gene3D" id="3.40.718.10">
    <property type="entry name" value="Isopropylmalate Dehydrogenase"/>
    <property type="match status" value="1"/>
</dbReference>
<reference evidence="5 6" key="1">
    <citation type="journal article" date="2017" name="Int. J. Syst. Evol. Microbiol.">
        <title>Desulfovibrio senegalensis sp. nov., a mesophilic sulfate reducer isolated from marine sediment.</title>
        <authorList>
            <person name="Thioye A."/>
            <person name="Gam Z.B.A."/>
            <person name="Mbengue M."/>
            <person name="Cayol J.L."/>
            <person name="Joseph-Bartoli M."/>
            <person name="Toure-Kane C."/>
            <person name="Labat M."/>
        </authorList>
    </citation>
    <scope>NUCLEOTIDE SEQUENCE [LARGE SCALE GENOMIC DNA]</scope>
    <source>
        <strain evidence="5 6">DSM 101509</strain>
    </source>
</reference>
<name>A0A6N6N0Y2_9BACT</name>
<dbReference type="Pfam" id="PF01515">
    <property type="entry name" value="PTA_PTB"/>
    <property type="match status" value="1"/>
</dbReference>
<protein>
    <submittedName>
        <fullName evidence="5">Bifunctional enoyl-CoA hydratase/phosphate acetyltransferase</fullName>
    </submittedName>
</protein>
<dbReference type="EMBL" id="WAIE01000006">
    <property type="protein sequence ID" value="KAB1440903.1"/>
    <property type="molecule type" value="Genomic_DNA"/>
</dbReference>
<gene>
    <name evidence="5" type="ORF">F8A88_13245</name>
</gene>
<dbReference type="OrthoDB" id="9800237at2"/>
<dbReference type="InterPro" id="IPR002505">
    <property type="entry name" value="PTA_PTB"/>
</dbReference>
<organism evidence="5 6">
    <name type="scientific">Pseudodesulfovibrio senegalensis</name>
    <dbReference type="NCBI Taxonomy" id="1721087"/>
    <lineage>
        <taxon>Bacteria</taxon>
        <taxon>Pseudomonadati</taxon>
        <taxon>Thermodesulfobacteriota</taxon>
        <taxon>Desulfovibrionia</taxon>
        <taxon>Desulfovibrionales</taxon>
        <taxon>Desulfovibrionaceae</taxon>
    </lineage>
</organism>
<proteinExistence type="inferred from homology"/>
<dbReference type="PIRSF" id="PIRSF000428">
    <property type="entry name" value="P_Ac_trans"/>
    <property type="match status" value="1"/>
</dbReference>
<keyword evidence="3" id="KW-0012">Acyltransferase</keyword>
<keyword evidence="2 5" id="KW-0808">Transferase</keyword>
<dbReference type="GO" id="GO:0016746">
    <property type="term" value="F:acyltransferase activity"/>
    <property type="evidence" value="ECO:0007669"/>
    <property type="project" value="UniProtKB-KW"/>
</dbReference>
<feature type="domain" description="Phosphate acetyl/butaryl transferase" evidence="4">
    <location>
        <begin position="90"/>
        <end position="302"/>
    </location>
</feature>
<comment type="caution">
    <text evidence="5">The sequence shown here is derived from an EMBL/GenBank/DDBJ whole genome shotgun (WGS) entry which is preliminary data.</text>
</comment>
<evidence type="ECO:0000256" key="3">
    <source>
        <dbReference type="ARBA" id="ARBA00023315"/>
    </source>
</evidence>
<evidence type="ECO:0000313" key="5">
    <source>
        <dbReference type="EMBL" id="KAB1440903.1"/>
    </source>
</evidence>
<evidence type="ECO:0000313" key="6">
    <source>
        <dbReference type="Proteomes" id="UP000438699"/>
    </source>
</evidence>
<dbReference type="RefSeq" id="WP_151151647.1">
    <property type="nucleotide sequence ID" value="NZ_WAIE01000006.1"/>
</dbReference>
<evidence type="ECO:0000256" key="1">
    <source>
        <dbReference type="ARBA" id="ARBA00005656"/>
    </source>
</evidence>
<dbReference type="InterPro" id="IPR050500">
    <property type="entry name" value="Phos_Acetyltrans/Butyryltrans"/>
</dbReference>
<dbReference type="InterPro" id="IPR012147">
    <property type="entry name" value="P_Ac_Bu_trans"/>
</dbReference>
<dbReference type="PANTHER" id="PTHR43356:SF2">
    <property type="entry name" value="PHOSPHATE ACETYLTRANSFERASE"/>
    <property type="match status" value="1"/>
</dbReference>
<sequence>MDCVENRTRIRNMDALLDEAERLGSRARIAVACAHDREVLKAVGRAQAHGIGRFDLVGEEAAIRTLARELGVCVAGCEIHDAPGEEQGAAKAVELVASGRAHVLLKGFLDSGVFLRAVLNRECGLREQAMISHTVLMEMPAAGRMYYLTDAAMAIKPSLEEKALMVTNALQVTHALGLENPVVAVLAESEKVNPKMEATVHAQELVAMNRDGRLPGCRVGGPYALDNAVSVHAAQHKNMDDPLAGNADILLAPDLAAGNILYKGLMYFAGARAAGVVVGTRAPVVLNSRADTDETKLNAMALGVVMAHARGMI</sequence>
<dbReference type="PANTHER" id="PTHR43356">
    <property type="entry name" value="PHOSPHATE ACETYLTRANSFERASE"/>
    <property type="match status" value="1"/>
</dbReference>
<keyword evidence="6" id="KW-1185">Reference proteome</keyword>